<gene>
    <name evidence="3" type="ORF">GQR93_03995</name>
</gene>
<name>A0A6P1E2R0_LENHI</name>
<dbReference type="GeneID" id="69057515"/>
<protein>
    <submittedName>
        <fullName evidence="3">Uncharacterized protein</fullName>
    </submittedName>
</protein>
<keyword evidence="2" id="KW-0812">Transmembrane</keyword>
<evidence type="ECO:0000313" key="4">
    <source>
        <dbReference type="Proteomes" id="UP000465035"/>
    </source>
</evidence>
<accession>A0A6P1E2R0</accession>
<organism evidence="3 4">
    <name type="scientific">Lentilactobacillus hilgardii</name>
    <name type="common">Lactobacillus hilgardii</name>
    <dbReference type="NCBI Taxonomy" id="1588"/>
    <lineage>
        <taxon>Bacteria</taxon>
        <taxon>Bacillati</taxon>
        <taxon>Bacillota</taxon>
        <taxon>Bacilli</taxon>
        <taxon>Lactobacillales</taxon>
        <taxon>Lactobacillaceae</taxon>
        <taxon>Lentilactobacillus</taxon>
    </lineage>
</organism>
<keyword evidence="2" id="KW-0472">Membrane</keyword>
<reference evidence="3 4" key="1">
    <citation type="submission" date="2019-12" db="EMBL/GenBank/DDBJ databases">
        <title>Lactobacillus hilgardii FLUB.</title>
        <authorList>
            <person name="Gustaw K."/>
        </authorList>
    </citation>
    <scope>NUCLEOTIDE SEQUENCE [LARGE SCALE GENOMIC DNA]</scope>
    <source>
        <strain evidence="3 4">FLUB</strain>
    </source>
</reference>
<dbReference type="SMR" id="A0A6P1E2R0"/>
<evidence type="ECO:0000256" key="1">
    <source>
        <dbReference type="SAM" id="MobiDB-lite"/>
    </source>
</evidence>
<feature type="region of interest" description="Disordered" evidence="1">
    <location>
        <begin position="16"/>
        <end position="51"/>
    </location>
</feature>
<sequence>MMNNNEKARVIPMPSKNFEDDYLNTPSLPKNRGLDYNGGDDGGGGNMDDHVTHRELDNAVESLQKDIKLAQTETAKQIIGLSGKIDTIQANLIGKIDNGNSDLSGKINALATSIGSLSKITWWIMGVISASIVIPLIGFLIKVIFKL</sequence>
<feature type="transmembrane region" description="Helical" evidence="2">
    <location>
        <begin position="122"/>
        <end position="145"/>
    </location>
</feature>
<dbReference type="EMBL" id="CP047121">
    <property type="protein sequence ID" value="QHB51437.1"/>
    <property type="molecule type" value="Genomic_DNA"/>
</dbReference>
<keyword evidence="2" id="KW-1133">Transmembrane helix</keyword>
<proteinExistence type="predicted"/>
<dbReference type="RefSeq" id="WP_147605469.1">
    <property type="nucleotide sequence ID" value="NZ_CP047121.1"/>
</dbReference>
<dbReference type="Proteomes" id="UP000465035">
    <property type="component" value="Chromosome"/>
</dbReference>
<evidence type="ECO:0000313" key="3">
    <source>
        <dbReference type="EMBL" id="QHB51437.1"/>
    </source>
</evidence>
<dbReference type="AlphaFoldDB" id="A0A6P1E2R0"/>
<evidence type="ECO:0000256" key="2">
    <source>
        <dbReference type="SAM" id="Phobius"/>
    </source>
</evidence>